<keyword evidence="1" id="KW-0347">Helicase</keyword>
<dbReference type="EMBL" id="JBJURJ010000005">
    <property type="protein sequence ID" value="MFM9328328.1"/>
    <property type="molecule type" value="Genomic_DNA"/>
</dbReference>
<keyword evidence="1" id="KW-0547">Nucleotide-binding</keyword>
<comment type="caution">
    <text evidence="1">The sequence shown here is derived from an EMBL/GenBank/DDBJ whole genome shotgun (WGS) entry which is preliminary data.</text>
</comment>
<dbReference type="Proteomes" id="UP001631969">
    <property type="component" value="Unassembled WGS sequence"/>
</dbReference>
<proteinExistence type="predicted"/>
<protein>
    <submittedName>
        <fullName evidence="1">DEAD/DEAH box helicase</fullName>
    </submittedName>
</protein>
<reference evidence="1" key="1">
    <citation type="submission" date="2024-12" db="EMBL/GenBank/DDBJ databases">
        <authorList>
            <person name="Wu N."/>
        </authorList>
    </citation>
    <scope>NUCLEOTIDE SEQUENCE</scope>
    <source>
        <strain evidence="1">P15</strain>
    </source>
</reference>
<accession>A0ACC7NUJ2</accession>
<evidence type="ECO:0000313" key="2">
    <source>
        <dbReference type="Proteomes" id="UP001631969"/>
    </source>
</evidence>
<keyword evidence="1" id="KW-0067">ATP-binding</keyword>
<gene>
    <name evidence="1" type="ORF">ACI1P1_08530</name>
</gene>
<keyword evidence="2" id="KW-1185">Reference proteome</keyword>
<name>A0ACC7NUJ2_9BACL</name>
<sequence>MSVSFHPVIEAWFKQSFGSPTPVQEEAWEAIAGGYSTLIAAPTGSGKTLAALLPCLDRIVREAGEQEAGSARRGVKLLYVTPLKALNNDIHHHIFRFAAELSAVAKEGQTEWPGFTVGVRTGDTSQSTRASMLRHPPDLLITTPESLYLMLTAVKAREILRTVRQVIVDEIHDLASDKRGVHLSLSLERLAFLCGENPQRIGVSATQKPLERVARYLGGWEEPEHSDSGAGEMMPRPVHIVESPMERRLTVSVTMPARGVRAMDKEAVWGPLVQRILQCMEGARSVLIFVNNRRLCERLTLRLNEHVGYEMARSHHGSVSRERRLEVESMLKAGELRCLVATSTLELGIDVGEIDVVLQIDSPKEAAAGIQRFGRAGHAVGGESRGVVIVRTRGDLPEAAVLAKAVAQRDIEDIRIPRHKLDVLSQHTVAAVAAAGTGEEWSPESWFRVAAGSDCYRDYPWERYEAMLDVLSGRYPFSRPLIGWNRDTDKLFRLPGSAIAASMGSGTIPQTSAFPVHHAETRMHLGELDEEYVYESRPGDAFQLGASSWTIRSIRHDRVYVTESDHSYSEIPFWKAEAGGRSPLIGTSIGGMLAFIRDASRHSGDEEKERLLMQGLMEEYRLDEDAASELVGYIRSQDKHGLVPTDTLIVAEHYKDDGERHHLVVHSLLGRRIHRTWEMALRMRFDALSPTQVYSIAKDDGMEFVFSGWNPDWLLEPGRLSTSQLEELLWEALPGTPMFGRAFRRVAETSLLLARGYERQSSWTMRFRSEELLKQALPFADKYPYLREAYAVCLEEELDVPGLHRLLEDLRTGAVQLQTVDSIAPSPFAMRFMNDFAMTSLYESDALGRDVHMRLLGINRELAAEWFGQEGLRTLISRQVLEEEKRRLAHPAWLAAAGGDADGEKRILLRLLKEYGDLSREELDRLWRSAAGEGASGPEAGAEVAGGQEGIAENGVNGRAGVGDGSGGPLSSADELLPQLLEAGSVRSIRVAGEERFVSRDEEAWYAGFPHTPEASFIARRYVERVLSFRSEELTARFGVEEGLAEAWTAGWLADGTATTAPFAGPQETGLYTASKIAERLVRTSISDFRVKHGAIEASRYALHLLQTQYLLPERRLEGPEGLLRIVGQLQGIYLPVAYWEKMVFPARLKEYRKEWLDQLCAAGELFWMGRKEEDEKEGRIAFFLAAERGEAEPFIRRALGGPASSQPELLALLASKGASFLTALSRETGEPPSGLLPKLMELVWEGRAANDQFAPLRLAAGSPSGARGKRGEFQSGFGRWYALLPGEEENAEACALSYSKRWMENFGLLTRGVAATAAPYGWEQLSGVLRKLEDWGMAVRGFFVKDIPAMQFTTRETVEQLEAALPGDTGKPVLISAADPANPFGAWVEWPELPGVQFARKPGNFLVYEGNALCLWMENFGKHVAVFPGHPAAVQGQNERLAAILAEVFSTLIARHHLSKITLERWNGRPAAESGLVEDFRRLGGELDRTRFIFWPTALKYRR</sequence>
<organism evidence="1 2">
    <name type="scientific">Paenibacillus mesotrionivorans</name>
    <dbReference type="NCBI Taxonomy" id="3160968"/>
    <lineage>
        <taxon>Bacteria</taxon>
        <taxon>Bacillati</taxon>
        <taxon>Bacillota</taxon>
        <taxon>Bacilli</taxon>
        <taxon>Bacillales</taxon>
        <taxon>Paenibacillaceae</taxon>
        <taxon>Paenibacillus</taxon>
    </lineage>
</organism>
<evidence type="ECO:0000313" key="1">
    <source>
        <dbReference type="EMBL" id="MFM9328328.1"/>
    </source>
</evidence>
<keyword evidence="1" id="KW-0378">Hydrolase</keyword>